<feature type="compositionally biased region" description="Basic and acidic residues" evidence="8">
    <location>
        <begin position="280"/>
        <end position="326"/>
    </location>
</feature>
<feature type="transmembrane region" description="Helical" evidence="9">
    <location>
        <begin position="203"/>
        <end position="229"/>
    </location>
</feature>
<name>A0ABQ8YQ05_9EUKA</name>
<evidence type="ECO:0000256" key="6">
    <source>
        <dbReference type="ARBA" id="ARBA00040302"/>
    </source>
</evidence>
<keyword evidence="2 9" id="KW-0812">Transmembrane</keyword>
<proteinExistence type="predicted"/>
<evidence type="ECO:0000256" key="1">
    <source>
        <dbReference type="ARBA" id="ARBA00004141"/>
    </source>
</evidence>
<feature type="transmembrane region" description="Helical" evidence="9">
    <location>
        <begin position="421"/>
        <end position="439"/>
    </location>
</feature>
<evidence type="ECO:0000256" key="9">
    <source>
        <dbReference type="SAM" id="Phobius"/>
    </source>
</evidence>
<feature type="transmembrane region" description="Helical" evidence="9">
    <location>
        <begin position="171"/>
        <end position="191"/>
    </location>
</feature>
<keyword evidence="3 9" id="KW-1133">Transmembrane helix</keyword>
<keyword evidence="5" id="KW-0325">Glycoprotein</keyword>
<feature type="transmembrane region" description="Helical" evidence="9">
    <location>
        <begin position="84"/>
        <end position="102"/>
    </location>
</feature>
<feature type="transmembrane region" description="Helical" evidence="9">
    <location>
        <begin position="363"/>
        <end position="384"/>
    </location>
</feature>
<dbReference type="Pfam" id="PF05978">
    <property type="entry name" value="UNC-93"/>
    <property type="match status" value="2"/>
</dbReference>
<dbReference type="SUPFAM" id="SSF103473">
    <property type="entry name" value="MFS general substrate transporter"/>
    <property type="match status" value="1"/>
</dbReference>
<reference evidence="10" key="1">
    <citation type="submission" date="2022-08" db="EMBL/GenBank/DDBJ databases">
        <title>Novel sulfate-reducing endosymbionts in the free-living metamonad Anaeramoeba.</title>
        <authorList>
            <person name="Jerlstrom-Hultqvist J."/>
            <person name="Cepicka I."/>
            <person name="Gallot-Lavallee L."/>
            <person name="Salas-Leiva D."/>
            <person name="Curtis B.A."/>
            <person name="Zahonova K."/>
            <person name="Pipaliya S."/>
            <person name="Dacks J."/>
            <person name="Roger A.J."/>
        </authorList>
    </citation>
    <scope>NUCLEOTIDE SEQUENCE</scope>
    <source>
        <strain evidence="10">Schooner1</strain>
    </source>
</reference>
<dbReference type="InterPro" id="IPR036259">
    <property type="entry name" value="MFS_trans_sf"/>
</dbReference>
<feature type="transmembrane region" description="Helical" evidence="9">
    <location>
        <begin position="235"/>
        <end position="254"/>
    </location>
</feature>
<protein>
    <recommendedName>
        <fullName evidence="6">UNC93-like protein MFSD11</fullName>
    </recommendedName>
    <alternativeName>
        <fullName evidence="7">Major facilitator superfamily domain-containing protein 11</fullName>
    </alternativeName>
</protein>
<dbReference type="PANTHER" id="PTHR23294:SF0">
    <property type="entry name" value="UNC93-LIKE PROTEIN MFSD11"/>
    <property type="match status" value="1"/>
</dbReference>
<evidence type="ECO:0000256" key="4">
    <source>
        <dbReference type="ARBA" id="ARBA00023136"/>
    </source>
</evidence>
<sequence length="545" mass="61389">MDSNNENRINDQLEDITSPNINSILNEISSEVEPTSNSDQNNNGSVPSTIFGSSRDQNLLKEHGDKKTQDKAGSGERKKSLRVTLLRVLQMGLGFSIVFSSFNSTQNLMTRIHGSYGYRSLALLYSVFGFSNLFIPPVVIKIGAKLSMVIGAIFYVLYIISNIWFVPFFYYLASGLLGLGASLLWSGNGAYIVQVSEKEQLGLVSGVFWGMFQCNQIFGNLLAAIIINAGKSNSVLFTILTCVGAFGWVFLLFLPNTKKIQKKNDNADFESEKAKIKNFENKKSSSTSEREIESEGEKEKEEEKEKEKEKKKRQVEVEEKRKETNKTKVKAKAKGDSQPKTKSKLKENLMMNFRLFTEKRMKYLILIQIFSGITQTIYFGVVPSKIEKKWLSYVMAVFGGIDVLGGIINGKLSDNIGKWPIIIAASFANIAGGVIILFASKKRIWLYFLGQAFFGYSDSGFNTQIYSILGLLFNNDEESAFAMFKLVQSLSTAAVFYYGNYLGLFQNICILWAFLLAGLVFLFYLDFKIEKIDQKKRKKYKSIQV</sequence>
<evidence type="ECO:0000256" key="7">
    <source>
        <dbReference type="ARBA" id="ARBA00041910"/>
    </source>
</evidence>
<evidence type="ECO:0000256" key="8">
    <source>
        <dbReference type="SAM" id="MobiDB-lite"/>
    </source>
</evidence>
<feature type="region of interest" description="Disordered" evidence="8">
    <location>
        <begin position="280"/>
        <end position="341"/>
    </location>
</feature>
<feature type="transmembrane region" description="Helical" evidence="9">
    <location>
        <begin position="122"/>
        <end position="139"/>
    </location>
</feature>
<feature type="region of interest" description="Disordered" evidence="8">
    <location>
        <begin position="1"/>
        <end position="48"/>
    </location>
</feature>
<organism evidence="10 11">
    <name type="scientific">Anaeramoeba flamelloides</name>
    <dbReference type="NCBI Taxonomy" id="1746091"/>
    <lineage>
        <taxon>Eukaryota</taxon>
        <taxon>Metamonada</taxon>
        <taxon>Anaeramoebidae</taxon>
        <taxon>Anaeramoeba</taxon>
    </lineage>
</organism>
<evidence type="ECO:0000256" key="3">
    <source>
        <dbReference type="ARBA" id="ARBA00022989"/>
    </source>
</evidence>
<comment type="caution">
    <text evidence="10">The sequence shown here is derived from an EMBL/GenBank/DDBJ whole genome shotgun (WGS) entry which is preliminary data.</text>
</comment>
<dbReference type="InterPro" id="IPR010291">
    <property type="entry name" value="Ion_channel_UNC-93"/>
</dbReference>
<feature type="compositionally biased region" description="Polar residues" evidence="8">
    <location>
        <begin position="15"/>
        <end position="48"/>
    </location>
</feature>
<feature type="transmembrane region" description="Helical" evidence="9">
    <location>
        <begin position="390"/>
        <end position="409"/>
    </location>
</feature>
<gene>
    <name evidence="10" type="ORF">M0813_01944</name>
</gene>
<keyword evidence="4 9" id="KW-0472">Membrane</keyword>
<dbReference type="InterPro" id="IPR051617">
    <property type="entry name" value="UNC-93-like_regulator"/>
</dbReference>
<comment type="subcellular location">
    <subcellularLocation>
        <location evidence="1">Membrane</location>
        <topology evidence="1">Multi-pass membrane protein</topology>
    </subcellularLocation>
</comment>
<dbReference type="PANTHER" id="PTHR23294">
    <property type="entry name" value="ET TRANSLATION PRODUCT-RELATED"/>
    <property type="match status" value="1"/>
</dbReference>
<feature type="transmembrane region" description="Helical" evidence="9">
    <location>
        <begin position="146"/>
        <end position="165"/>
    </location>
</feature>
<evidence type="ECO:0000313" key="11">
    <source>
        <dbReference type="Proteomes" id="UP001150062"/>
    </source>
</evidence>
<dbReference type="Proteomes" id="UP001150062">
    <property type="component" value="Unassembled WGS sequence"/>
</dbReference>
<keyword evidence="11" id="KW-1185">Reference proteome</keyword>
<dbReference type="EMBL" id="JAOAOG010000131">
    <property type="protein sequence ID" value="KAJ6246694.1"/>
    <property type="molecule type" value="Genomic_DNA"/>
</dbReference>
<feature type="transmembrane region" description="Helical" evidence="9">
    <location>
        <begin position="504"/>
        <end position="527"/>
    </location>
</feature>
<evidence type="ECO:0000313" key="10">
    <source>
        <dbReference type="EMBL" id="KAJ6246694.1"/>
    </source>
</evidence>
<accession>A0ABQ8YQ05</accession>
<dbReference type="Gene3D" id="1.20.1250.20">
    <property type="entry name" value="MFS general substrate transporter like domains"/>
    <property type="match status" value="1"/>
</dbReference>
<evidence type="ECO:0000256" key="2">
    <source>
        <dbReference type="ARBA" id="ARBA00022692"/>
    </source>
</evidence>
<evidence type="ECO:0000256" key="5">
    <source>
        <dbReference type="ARBA" id="ARBA00023180"/>
    </source>
</evidence>